<name>A0A941EQL2_9ACTN</name>
<dbReference type="PANTHER" id="PTHR42804:SF1">
    <property type="entry name" value="ALDEHYDE DEHYDROGENASE-RELATED"/>
    <property type="match status" value="1"/>
</dbReference>
<dbReference type="InterPro" id="IPR029510">
    <property type="entry name" value="Ald_DH_CS_GLU"/>
</dbReference>
<dbReference type="Proteomes" id="UP000675781">
    <property type="component" value="Unassembled WGS sequence"/>
</dbReference>
<dbReference type="InterPro" id="IPR016163">
    <property type="entry name" value="Ald_DH_C"/>
</dbReference>
<dbReference type="InterPro" id="IPR015590">
    <property type="entry name" value="Aldehyde_DH_dom"/>
</dbReference>
<dbReference type="SUPFAM" id="SSF53720">
    <property type="entry name" value="ALDH-like"/>
    <property type="match status" value="1"/>
</dbReference>
<evidence type="ECO:0000313" key="7">
    <source>
        <dbReference type="Proteomes" id="UP000675781"/>
    </source>
</evidence>
<evidence type="ECO:0000256" key="1">
    <source>
        <dbReference type="ARBA" id="ARBA00009986"/>
    </source>
</evidence>
<sequence>MITHSSHFIAGAWVPPETDETIEVTDASQGVVMATVPAGTAGDVERAVHAARQAFPSWSALDAAQRVAYLKLAAQELGRRQNEIAAMVSRETGMPYATSNVVQVGLPLMTLSATSEVALDYTFEERLYNSLVIKKPVGVVASITPWNYPLHQIVAKIAPALAAGCTVVAKPSEVAPLSAFVLAEVFEAIGLPPGVFNLVCGDGPTVGEALVAHPDIDMVTFTGSTAAGKRIGAVAAQTVKRVSLELGGKSPLVVLDDADPVAAVTAAIGGCCLNSGQTCIALTRLIVPAARKAEYEAIAKAAAEQIVVGDPFEPASVIGPLSCAAQQERVRGYISSGIDEGATLLAGGVNPPDGLEHGYYVRPTVFTDTTPDMRIVKEEIFGPVLVIQTYETEDEAVALANGTVYGLNAGVYSASVERAVTFARRLESGQVQINDGAFNIQAPFGGVKQSGNGRELGRAGFEDFLETVSLQLP</sequence>
<proteinExistence type="inferred from homology"/>
<reference evidence="6" key="1">
    <citation type="submission" date="2021-04" db="EMBL/GenBank/DDBJ databases">
        <title>Genome based classification of Actinospica acidithermotolerans sp. nov., an actinobacterium isolated from an Indonesian hot spring.</title>
        <authorList>
            <person name="Kusuma A.B."/>
            <person name="Putra K.E."/>
            <person name="Nafisah S."/>
            <person name="Loh J."/>
            <person name="Nouioui I."/>
            <person name="Goodfellow M."/>
        </authorList>
    </citation>
    <scope>NUCLEOTIDE SEQUENCE</scope>
    <source>
        <strain evidence="6">CSCA 57</strain>
    </source>
</reference>
<dbReference type="PANTHER" id="PTHR42804">
    <property type="entry name" value="ALDEHYDE DEHYDROGENASE"/>
    <property type="match status" value="1"/>
</dbReference>
<dbReference type="GO" id="GO:0016620">
    <property type="term" value="F:oxidoreductase activity, acting on the aldehyde or oxo group of donors, NAD or NADP as acceptor"/>
    <property type="evidence" value="ECO:0007669"/>
    <property type="project" value="InterPro"/>
</dbReference>
<keyword evidence="7" id="KW-1185">Reference proteome</keyword>
<evidence type="ECO:0000259" key="5">
    <source>
        <dbReference type="Pfam" id="PF00171"/>
    </source>
</evidence>
<dbReference type="Pfam" id="PF00171">
    <property type="entry name" value="Aldedh"/>
    <property type="match status" value="1"/>
</dbReference>
<evidence type="ECO:0000256" key="2">
    <source>
        <dbReference type="ARBA" id="ARBA00023002"/>
    </source>
</evidence>
<dbReference type="EMBL" id="JAGSOG010000127">
    <property type="protein sequence ID" value="MBR7836147.1"/>
    <property type="molecule type" value="Genomic_DNA"/>
</dbReference>
<accession>A0A941EQL2</accession>
<keyword evidence="2 4" id="KW-0560">Oxidoreductase</keyword>
<dbReference type="Gene3D" id="3.40.605.10">
    <property type="entry name" value="Aldehyde Dehydrogenase, Chain A, domain 1"/>
    <property type="match status" value="1"/>
</dbReference>
<dbReference type="InterPro" id="IPR016162">
    <property type="entry name" value="Ald_DH_N"/>
</dbReference>
<dbReference type="CDD" id="cd07138">
    <property type="entry name" value="ALDH_CddD_SSP0762"/>
    <property type="match status" value="1"/>
</dbReference>
<dbReference type="FunFam" id="3.40.605.10:FF:000007">
    <property type="entry name" value="NAD/NADP-dependent betaine aldehyde dehydrogenase"/>
    <property type="match status" value="1"/>
</dbReference>
<evidence type="ECO:0000256" key="4">
    <source>
        <dbReference type="RuleBase" id="RU003345"/>
    </source>
</evidence>
<gene>
    <name evidence="6" type="ORF">KDL01_22915</name>
</gene>
<comment type="caution">
    <text evidence="6">The sequence shown here is derived from an EMBL/GenBank/DDBJ whole genome shotgun (WGS) entry which is preliminary data.</text>
</comment>
<organism evidence="6 7">
    <name type="scientific">Actinospica durhamensis</name>
    <dbReference type="NCBI Taxonomy" id="1508375"/>
    <lineage>
        <taxon>Bacteria</taxon>
        <taxon>Bacillati</taxon>
        <taxon>Actinomycetota</taxon>
        <taxon>Actinomycetes</taxon>
        <taxon>Catenulisporales</taxon>
        <taxon>Actinospicaceae</taxon>
        <taxon>Actinospica</taxon>
    </lineage>
</organism>
<dbReference type="PROSITE" id="PS00687">
    <property type="entry name" value="ALDEHYDE_DEHYDR_GLU"/>
    <property type="match status" value="1"/>
</dbReference>
<evidence type="ECO:0000256" key="3">
    <source>
        <dbReference type="PROSITE-ProRule" id="PRU10007"/>
    </source>
</evidence>
<dbReference type="Gene3D" id="3.40.309.10">
    <property type="entry name" value="Aldehyde Dehydrogenase, Chain A, domain 2"/>
    <property type="match status" value="1"/>
</dbReference>
<feature type="domain" description="Aldehyde dehydrogenase" evidence="5">
    <location>
        <begin position="13"/>
        <end position="467"/>
    </location>
</feature>
<comment type="similarity">
    <text evidence="1 4">Belongs to the aldehyde dehydrogenase family.</text>
</comment>
<protein>
    <submittedName>
        <fullName evidence="6">Aldehyde dehydrogenase family protein</fullName>
    </submittedName>
</protein>
<evidence type="ECO:0000313" key="6">
    <source>
        <dbReference type="EMBL" id="MBR7836147.1"/>
    </source>
</evidence>
<dbReference type="FunFam" id="3.40.309.10:FF:000012">
    <property type="entry name" value="Betaine aldehyde dehydrogenase"/>
    <property type="match status" value="1"/>
</dbReference>
<dbReference type="AlphaFoldDB" id="A0A941EQL2"/>
<dbReference type="InterPro" id="IPR016161">
    <property type="entry name" value="Ald_DH/histidinol_DH"/>
</dbReference>
<feature type="active site" evidence="3">
    <location>
        <position position="245"/>
    </location>
</feature>